<comment type="caution">
    <text evidence="1">The sequence shown here is derived from an EMBL/GenBank/DDBJ whole genome shotgun (WGS) entry which is preliminary data.</text>
</comment>
<gene>
    <name evidence="1" type="ORF">HU751_24580</name>
</gene>
<dbReference type="AlphaFoldDB" id="A0A923GE99"/>
<dbReference type="RefSeq" id="WP_186735403.1">
    <property type="nucleotide sequence ID" value="NZ_JABWRJ020000001.1"/>
</dbReference>
<protein>
    <submittedName>
        <fullName evidence="1">Uncharacterized protein</fullName>
    </submittedName>
</protein>
<reference evidence="1" key="1">
    <citation type="journal article" date="2020" name="Microorganisms">
        <title>Reliable Identification of Environmental Pseudomonas Isolates Using the rpoD Gene.</title>
        <authorList>
            <consortium name="The Broad Institute Genome Sequencing Platform"/>
            <person name="Girard L."/>
            <person name="Lood C."/>
            <person name="Rokni-Zadeh H."/>
            <person name="van Noort V."/>
            <person name="Lavigne R."/>
            <person name="De Mot R."/>
        </authorList>
    </citation>
    <scope>NUCLEOTIDE SEQUENCE</scope>
    <source>
        <strain evidence="1">BW13M1</strain>
    </source>
</reference>
<reference evidence="1" key="2">
    <citation type="submission" date="2020-07" db="EMBL/GenBank/DDBJ databases">
        <authorList>
            <person name="Lood C."/>
            <person name="Girard L."/>
        </authorList>
    </citation>
    <scope>NUCLEOTIDE SEQUENCE</scope>
    <source>
        <strain evidence="1">BW13M1</strain>
    </source>
</reference>
<name>A0A923GE99_9PSED</name>
<evidence type="ECO:0000313" key="1">
    <source>
        <dbReference type="EMBL" id="MBC3448962.1"/>
    </source>
</evidence>
<dbReference type="EMBL" id="JABWRJ010000051">
    <property type="protein sequence ID" value="MBC3448962.1"/>
    <property type="molecule type" value="Genomic_DNA"/>
</dbReference>
<proteinExistence type="predicted"/>
<sequence length="838" mass="89055">MTLRIQAELPSPIGLIDLFPGQELAVEDANLIATRLVGPDFQFEVTAQPVDLLANQMRMKAQLILPPVAVLGESPLALEVELPLERKSGTTYLVHGLDALEGLIPDLKNLNGIVISKGMATLRLGLDPWRLKLAGTPALPVASIALPGLDGIAFKVTRLEIDASGVTDCQAMVEPGRVKIGNLALQVSEGTLVLRGGQVEARLQTRFELEYFRGASVELQLVVTGSLAMAKESWVISGLTRVANNVPWSDPSGMLSFDQMVVTVDFKSDKGTFTSAVRINGRLTFLPRNLGADADAWFGRLFSGMTVSFENIELDAAIGLPVGSFSPPESLHLRAFEIFDMRVPKLAFSKSGVSLIDAVLRFEAGGAVVSGSVGAINIRLEGEPHIDLSMGEPSIAIELAAPGGFKGQASLRQFNEANVQAVRGEGRISSPALGAVEATFHIGRFRERDDAPWYPAVSLMAAQEDVNVTLFPGVVATRIELGAGINRRVVGVTGLSLAEGQRRLQDGLPDVFRQESWEDSRTDLCVVARVFAEPSQTKGDQALSLYVADMTLLMTSDLQFAAFGKLWLYTRRADAKSADFQKSPSVVGLAMFDVLQPSLRIVAMTRPDGRSSLTRQIPAGQLLGMQIPRSQLAFEASPSNLTVALGPLDIGTALGPLNVAGSTSFVLRSAGGNVYAISRSSLSAVFKASTGNLNIGLATLSGSVSAGFSATLALMGAFSDGRLTVYGLAHASCSVELALHVRIGFRISVSVGFASVEISWHEDWDFGLKMHVDLDLEAALTSDDGVGIDGRARISVNVLGISASLSLHIAADSGLVAKGREVYKNVVVEVDKLLGATT</sequence>
<organism evidence="1">
    <name type="scientific">Pseudomonas peradeniyensis</name>
    <dbReference type="NCBI Taxonomy" id="2745488"/>
    <lineage>
        <taxon>Bacteria</taxon>
        <taxon>Pseudomonadati</taxon>
        <taxon>Pseudomonadota</taxon>
        <taxon>Gammaproteobacteria</taxon>
        <taxon>Pseudomonadales</taxon>
        <taxon>Pseudomonadaceae</taxon>
        <taxon>Pseudomonas</taxon>
    </lineage>
</organism>
<accession>A0A923GE99</accession>